<reference evidence="2 3" key="1">
    <citation type="submission" date="2019-03" db="EMBL/GenBank/DDBJ databases">
        <title>Single cell metagenomics reveals metabolic interactions within the superorganism composed of flagellate Streblomastix strix and complex community of Bacteroidetes bacteria on its surface.</title>
        <authorList>
            <person name="Treitli S.C."/>
            <person name="Kolisko M."/>
            <person name="Husnik F."/>
            <person name="Keeling P."/>
            <person name="Hampl V."/>
        </authorList>
    </citation>
    <scope>NUCLEOTIDE SEQUENCE [LARGE SCALE GENOMIC DNA]</scope>
    <source>
        <strain evidence="2">ST1C</strain>
    </source>
</reference>
<dbReference type="Proteomes" id="UP000324800">
    <property type="component" value="Unassembled WGS sequence"/>
</dbReference>
<organism evidence="2 3">
    <name type="scientific">Streblomastix strix</name>
    <dbReference type="NCBI Taxonomy" id="222440"/>
    <lineage>
        <taxon>Eukaryota</taxon>
        <taxon>Metamonada</taxon>
        <taxon>Preaxostyla</taxon>
        <taxon>Oxymonadida</taxon>
        <taxon>Streblomastigidae</taxon>
        <taxon>Streblomastix</taxon>
    </lineage>
</organism>
<feature type="region of interest" description="Disordered" evidence="1">
    <location>
        <begin position="124"/>
        <end position="145"/>
    </location>
</feature>
<protein>
    <submittedName>
        <fullName evidence="2">Uncharacterized protein</fullName>
    </submittedName>
</protein>
<feature type="region of interest" description="Disordered" evidence="1">
    <location>
        <begin position="162"/>
        <end position="217"/>
    </location>
</feature>
<name>A0A5J4X7B6_9EUKA</name>
<gene>
    <name evidence="2" type="ORF">EZS28_002034</name>
</gene>
<evidence type="ECO:0000256" key="1">
    <source>
        <dbReference type="SAM" id="MobiDB-lite"/>
    </source>
</evidence>
<evidence type="ECO:0000313" key="2">
    <source>
        <dbReference type="EMBL" id="KAA6402439.1"/>
    </source>
</evidence>
<evidence type="ECO:0000313" key="3">
    <source>
        <dbReference type="Proteomes" id="UP000324800"/>
    </source>
</evidence>
<comment type="caution">
    <text evidence="2">The sequence shown here is derived from an EMBL/GenBank/DDBJ whole genome shotgun (WGS) entry which is preliminary data.</text>
</comment>
<sequence>MEYTFEEEDTLSTWQLTQRIDIQELRYMVQILRSDNEVMQARCIRRMISLICKAIRQGDCEEIISVVKEESLRQMLRARVRYSRRELRMIRDVLTNIIDAFPSQEEFIIEENVVAEVEPLLPLDNSGNLSSNENEFTTSDEENKELAEELDLLRQAIDEGKKHMWKKGQQDMKDRPQKQNGTRLSRSRRSRRSSASDSMVNVSDEENNVPYQIEANE</sequence>
<feature type="compositionally biased region" description="Basic and acidic residues" evidence="1">
    <location>
        <begin position="162"/>
        <end position="177"/>
    </location>
</feature>
<feature type="compositionally biased region" description="Polar residues" evidence="1">
    <location>
        <begin position="125"/>
        <end position="137"/>
    </location>
</feature>
<accession>A0A5J4X7B6</accession>
<dbReference type="EMBL" id="SNRW01000235">
    <property type="protein sequence ID" value="KAA6402439.1"/>
    <property type="molecule type" value="Genomic_DNA"/>
</dbReference>
<dbReference type="AlphaFoldDB" id="A0A5J4X7B6"/>
<proteinExistence type="predicted"/>